<feature type="transmembrane region" description="Helical" evidence="1">
    <location>
        <begin position="16"/>
        <end position="33"/>
    </location>
</feature>
<dbReference type="EMBL" id="QRDZ01000015">
    <property type="protein sequence ID" value="RED75448.1"/>
    <property type="molecule type" value="Genomic_DNA"/>
</dbReference>
<sequence length="144" mass="15546">MNLNTDAWLTFLQDNWIVIAIAIIVILIVLKVVKTVLKWVLVAAIVIGIVTYGGYSIEDIKEVGSKVSEEAKDQAIKAMAGDASKAVYKTNADGSYTITTDTLELTGVPNSGEVTVKLKGISLGTWKMEGEVREFVKNARAASK</sequence>
<keyword evidence="1" id="KW-0472">Membrane</keyword>
<gene>
    <name evidence="2" type="ORF">DFP98_11563</name>
</gene>
<keyword evidence="1" id="KW-1133">Transmembrane helix</keyword>
<name>A0A3D9JN58_9BACL</name>
<dbReference type="AlphaFoldDB" id="A0A3D9JN58"/>
<protein>
    <submittedName>
        <fullName evidence="2">Uncharacterized protein</fullName>
    </submittedName>
</protein>
<proteinExistence type="predicted"/>
<accession>A0A3D9JN58</accession>
<dbReference type="Proteomes" id="UP000256977">
    <property type="component" value="Unassembled WGS sequence"/>
</dbReference>
<reference evidence="2 3" key="1">
    <citation type="submission" date="2018-07" db="EMBL/GenBank/DDBJ databases">
        <title>Genomic Encyclopedia of Type Strains, Phase III (KMG-III): the genomes of soil and plant-associated and newly described type strains.</title>
        <authorList>
            <person name="Whitman W."/>
        </authorList>
    </citation>
    <scope>NUCLEOTIDE SEQUENCE [LARGE SCALE GENOMIC DNA]</scope>
    <source>
        <strain evidence="2 3">CECT 7287</strain>
    </source>
</reference>
<keyword evidence="1" id="KW-0812">Transmembrane</keyword>
<comment type="caution">
    <text evidence="2">The sequence shown here is derived from an EMBL/GenBank/DDBJ whole genome shotgun (WGS) entry which is preliminary data.</text>
</comment>
<dbReference type="OrthoDB" id="2679169at2"/>
<organism evidence="2 3">
    <name type="scientific">Cohnella phaseoli</name>
    <dbReference type="NCBI Taxonomy" id="456490"/>
    <lineage>
        <taxon>Bacteria</taxon>
        <taxon>Bacillati</taxon>
        <taxon>Bacillota</taxon>
        <taxon>Bacilli</taxon>
        <taxon>Bacillales</taxon>
        <taxon>Paenibacillaceae</taxon>
        <taxon>Cohnella</taxon>
    </lineage>
</organism>
<keyword evidence="3" id="KW-1185">Reference proteome</keyword>
<evidence type="ECO:0000313" key="3">
    <source>
        <dbReference type="Proteomes" id="UP000256977"/>
    </source>
</evidence>
<dbReference type="RefSeq" id="WP_116062180.1">
    <property type="nucleotide sequence ID" value="NZ_QRDZ01000015.1"/>
</dbReference>
<evidence type="ECO:0000313" key="2">
    <source>
        <dbReference type="EMBL" id="RED75448.1"/>
    </source>
</evidence>
<feature type="transmembrane region" description="Helical" evidence="1">
    <location>
        <begin position="40"/>
        <end position="57"/>
    </location>
</feature>
<evidence type="ECO:0000256" key="1">
    <source>
        <dbReference type="SAM" id="Phobius"/>
    </source>
</evidence>